<gene>
    <name evidence="2" type="ORF">GCM10022222_55250</name>
</gene>
<organism evidence="2 3">
    <name type="scientific">Amycolatopsis ultiminotia</name>
    <dbReference type="NCBI Taxonomy" id="543629"/>
    <lineage>
        <taxon>Bacteria</taxon>
        <taxon>Bacillati</taxon>
        <taxon>Actinomycetota</taxon>
        <taxon>Actinomycetes</taxon>
        <taxon>Pseudonocardiales</taxon>
        <taxon>Pseudonocardiaceae</taxon>
        <taxon>Amycolatopsis</taxon>
    </lineage>
</organism>
<protein>
    <recommendedName>
        <fullName evidence="1">Microcin J25-processing protein McjB C-terminal domain-containing protein</fullName>
    </recommendedName>
</protein>
<evidence type="ECO:0000313" key="2">
    <source>
        <dbReference type="EMBL" id="GAA3564486.1"/>
    </source>
</evidence>
<accession>A0ABP6XDC1</accession>
<comment type="caution">
    <text evidence="2">The sequence shown here is derived from an EMBL/GenBank/DDBJ whole genome shotgun (WGS) entry which is preliminary data.</text>
</comment>
<evidence type="ECO:0000313" key="3">
    <source>
        <dbReference type="Proteomes" id="UP001500689"/>
    </source>
</evidence>
<name>A0ABP6XDC1_9PSEU</name>
<dbReference type="Pfam" id="PF13471">
    <property type="entry name" value="Transglut_core3"/>
    <property type="match status" value="1"/>
</dbReference>
<keyword evidence="3" id="KW-1185">Reference proteome</keyword>
<reference evidence="3" key="1">
    <citation type="journal article" date="2019" name="Int. J. Syst. Evol. Microbiol.">
        <title>The Global Catalogue of Microorganisms (GCM) 10K type strain sequencing project: providing services to taxonomists for standard genome sequencing and annotation.</title>
        <authorList>
            <consortium name="The Broad Institute Genomics Platform"/>
            <consortium name="The Broad Institute Genome Sequencing Center for Infectious Disease"/>
            <person name="Wu L."/>
            <person name="Ma J."/>
        </authorList>
    </citation>
    <scope>NUCLEOTIDE SEQUENCE [LARGE SCALE GENOMIC DNA]</scope>
    <source>
        <strain evidence="3">JCM 16898</strain>
    </source>
</reference>
<proteinExistence type="predicted"/>
<evidence type="ECO:0000259" key="1">
    <source>
        <dbReference type="Pfam" id="PF13471"/>
    </source>
</evidence>
<feature type="domain" description="Microcin J25-processing protein McjB C-terminal" evidence="1">
    <location>
        <begin position="24"/>
        <end position="127"/>
    </location>
</feature>
<dbReference type="InterPro" id="IPR053521">
    <property type="entry name" value="McjB-like"/>
</dbReference>
<dbReference type="InterPro" id="IPR032708">
    <property type="entry name" value="McjB_C"/>
</dbReference>
<sequence length="150" mass="16023">MTIPVLPDDRVRVSVPGRLVTSSCVAAARVLAGKPPGRIRAVLTRLRAGARPATMAETAAAREEVLTVSPRCCGSRACVIRSLAVVLRCRLRGTWPTWCVGVLAAPPFAAHAWVEAEGEMVDEALDGTLYRRLITIGPDPDRVPEGGESR</sequence>
<dbReference type="EMBL" id="BAAAZN010000013">
    <property type="protein sequence ID" value="GAA3564486.1"/>
    <property type="molecule type" value="Genomic_DNA"/>
</dbReference>
<dbReference type="NCBIfam" id="NF033537">
    <property type="entry name" value="lasso_biosyn_B2"/>
    <property type="match status" value="1"/>
</dbReference>
<dbReference type="RefSeq" id="WP_344864909.1">
    <property type="nucleotide sequence ID" value="NZ_BAAAZN010000013.1"/>
</dbReference>
<dbReference type="Proteomes" id="UP001500689">
    <property type="component" value="Unassembled WGS sequence"/>
</dbReference>